<organism evidence="1 2">
    <name type="scientific">Ceratopteris richardii</name>
    <name type="common">Triangle waterfern</name>
    <dbReference type="NCBI Taxonomy" id="49495"/>
    <lineage>
        <taxon>Eukaryota</taxon>
        <taxon>Viridiplantae</taxon>
        <taxon>Streptophyta</taxon>
        <taxon>Embryophyta</taxon>
        <taxon>Tracheophyta</taxon>
        <taxon>Polypodiopsida</taxon>
        <taxon>Polypodiidae</taxon>
        <taxon>Polypodiales</taxon>
        <taxon>Pteridineae</taxon>
        <taxon>Pteridaceae</taxon>
        <taxon>Parkerioideae</taxon>
        <taxon>Ceratopteris</taxon>
    </lineage>
</organism>
<comment type="caution">
    <text evidence="1">The sequence shown here is derived from an EMBL/GenBank/DDBJ whole genome shotgun (WGS) entry which is preliminary data.</text>
</comment>
<accession>A0A8T2SHB0</accession>
<proteinExistence type="predicted"/>
<evidence type="ECO:0000313" key="2">
    <source>
        <dbReference type="Proteomes" id="UP000825935"/>
    </source>
</evidence>
<dbReference type="Proteomes" id="UP000825935">
    <property type="component" value="Chromosome 20"/>
</dbReference>
<gene>
    <name evidence="1" type="ORF">KP509_20G049100</name>
</gene>
<protein>
    <submittedName>
        <fullName evidence="1">Uncharacterized protein</fullName>
    </submittedName>
</protein>
<reference evidence="1" key="1">
    <citation type="submission" date="2021-08" db="EMBL/GenBank/DDBJ databases">
        <title>WGS assembly of Ceratopteris richardii.</title>
        <authorList>
            <person name="Marchant D.B."/>
            <person name="Chen G."/>
            <person name="Jenkins J."/>
            <person name="Shu S."/>
            <person name="Leebens-Mack J."/>
            <person name="Grimwood J."/>
            <person name="Schmutz J."/>
            <person name="Soltis P."/>
            <person name="Soltis D."/>
            <person name="Chen Z.-H."/>
        </authorList>
    </citation>
    <scope>NUCLEOTIDE SEQUENCE</scope>
    <source>
        <strain evidence="1">Whitten #5841</strain>
        <tissue evidence="1">Leaf</tissue>
    </source>
</reference>
<dbReference type="AlphaFoldDB" id="A0A8T2SHB0"/>
<name>A0A8T2SHB0_CERRI</name>
<keyword evidence="2" id="KW-1185">Reference proteome</keyword>
<dbReference type="EMBL" id="CM035425">
    <property type="protein sequence ID" value="KAH7331757.1"/>
    <property type="molecule type" value="Genomic_DNA"/>
</dbReference>
<sequence length="112" mass="13255">MCVMLRCSHPITHERLCVCVCLPKVVFYVRLYENRARSIKLKGKREKLLRFAVIRRRQSDFAEFDAYNGHEKEKEREDSDRESMIRASIRIRTIVKRNCAVNLEISIIVVVT</sequence>
<evidence type="ECO:0000313" key="1">
    <source>
        <dbReference type="EMBL" id="KAH7331757.1"/>
    </source>
</evidence>